<protein>
    <submittedName>
        <fullName evidence="1">Uncharacterized protein</fullName>
    </submittedName>
</protein>
<sequence>MVEPSKVTNVKLRLSPVMPLSNVLDSGSSLQDITTECGDLRTEENDEDGLRTQNISQCTALTLSAIRTVCDSYPTLHTCSGRHSLIMSGYPSFPSMHCAYAVPARHAILILLFMTAIAKRFFSTYHTPHNPYAEHDPTPPCIRFT</sequence>
<evidence type="ECO:0000313" key="2">
    <source>
        <dbReference type="Proteomes" id="UP001367508"/>
    </source>
</evidence>
<name>A0AAN9L3C2_CANGL</name>
<dbReference type="Proteomes" id="UP001367508">
    <property type="component" value="Unassembled WGS sequence"/>
</dbReference>
<proteinExistence type="predicted"/>
<gene>
    <name evidence="1" type="ORF">VNO77_22746</name>
</gene>
<accession>A0AAN9L3C2</accession>
<organism evidence="1 2">
    <name type="scientific">Canavalia gladiata</name>
    <name type="common">Sword bean</name>
    <name type="synonym">Dolichos gladiatus</name>
    <dbReference type="NCBI Taxonomy" id="3824"/>
    <lineage>
        <taxon>Eukaryota</taxon>
        <taxon>Viridiplantae</taxon>
        <taxon>Streptophyta</taxon>
        <taxon>Embryophyta</taxon>
        <taxon>Tracheophyta</taxon>
        <taxon>Spermatophyta</taxon>
        <taxon>Magnoliopsida</taxon>
        <taxon>eudicotyledons</taxon>
        <taxon>Gunneridae</taxon>
        <taxon>Pentapetalae</taxon>
        <taxon>rosids</taxon>
        <taxon>fabids</taxon>
        <taxon>Fabales</taxon>
        <taxon>Fabaceae</taxon>
        <taxon>Papilionoideae</taxon>
        <taxon>50 kb inversion clade</taxon>
        <taxon>NPAAA clade</taxon>
        <taxon>indigoferoid/millettioid clade</taxon>
        <taxon>Phaseoleae</taxon>
        <taxon>Canavalia</taxon>
    </lineage>
</organism>
<evidence type="ECO:0000313" key="1">
    <source>
        <dbReference type="EMBL" id="KAK7328632.1"/>
    </source>
</evidence>
<dbReference type="AlphaFoldDB" id="A0AAN9L3C2"/>
<reference evidence="1 2" key="1">
    <citation type="submission" date="2024-01" db="EMBL/GenBank/DDBJ databases">
        <title>The genomes of 5 underutilized Papilionoideae crops provide insights into root nodulation and disease resistanc.</title>
        <authorList>
            <person name="Jiang F."/>
        </authorList>
    </citation>
    <scope>NUCLEOTIDE SEQUENCE [LARGE SCALE GENOMIC DNA]</scope>
    <source>
        <strain evidence="1">LVBAO_FW01</strain>
        <tissue evidence="1">Leaves</tissue>
    </source>
</reference>
<keyword evidence="2" id="KW-1185">Reference proteome</keyword>
<dbReference type="EMBL" id="JAYMYQ010000005">
    <property type="protein sequence ID" value="KAK7328632.1"/>
    <property type="molecule type" value="Genomic_DNA"/>
</dbReference>
<comment type="caution">
    <text evidence="1">The sequence shown here is derived from an EMBL/GenBank/DDBJ whole genome shotgun (WGS) entry which is preliminary data.</text>
</comment>